<dbReference type="Gramene" id="CDF35390">
    <property type="protein sequence ID" value="CDF35390"/>
    <property type="gene ID" value="CHC_T00003442001"/>
</dbReference>
<evidence type="ECO:0000313" key="6">
    <source>
        <dbReference type="Proteomes" id="UP000012073"/>
    </source>
</evidence>
<sequence>MSERSNARRHKWSRTQAPCAEWRKRLLQNCVARVKAEREETVSSARARRLAILAEEASHLRNAGNRALELSSDEINTLVADLEEAITKERRAAEEAAIREHRQSLAETDADLRELVAFHTRFEGVSTSSAVFCPLCTRDVLQVRHGVLFCSCGLRLDGGTYDNLTLDVVRARLAQVLDEHSKRICCQKGAPSFSCHERFGFTFMHARCDSCRMDSIVL</sequence>
<dbReference type="GO" id="GO:0005634">
    <property type="term" value="C:nucleus"/>
    <property type="evidence" value="ECO:0007669"/>
    <property type="project" value="TreeGrafter"/>
</dbReference>
<evidence type="ECO:0000313" key="5">
    <source>
        <dbReference type="EMBL" id="CDF35390.1"/>
    </source>
</evidence>
<dbReference type="OMA" id="EAFERWK"/>
<dbReference type="RefSeq" id="XP_005715209.1">
    <property type="nucleotide sequence ID" value="XM_005715152.1"/>
</dbReference>
<dbReference type="GeneID" id="17322917"/>
<dbReference type="Pfam" id="PF14768">
    <property type="entry name" value="RPA_interact_C"/>
    <property type="match status" value="1"/>
</dbReference>
<dbReference type="Proteomes" id="UP000012073">
    <property type="component" value="Unassembled WGS sequence"/>
</dbReference>
<dbReference type="InterPro" id="IPR028159">
    <property type="entry name" value="RPA_interact_C_dom"/>
</dbReference>
<dbReference type="PhylomeDB" id="R7QD60"/>
<dbReference type="OrthoDB" id="435311at2759"/>
<reference evidence="6" key="1">
    <citation type="journal article" date="2013" name="Proc. Natl. Acad. Sci. U.S.A.">
        <title>Genome structure and metabolic features in the red seaweed Chondrus crispus shed light on evolution of the Archaeplastida.</title>
        <authorList>
            <person name="Collen J."/>
            <person name="Porcel B."/>
            <person name="Carre W."/>
            <person name="Ball S.G."/>
            <person name="Chaparro C."/>
            <person name="Tonon T."/>
            <person name="Barbeyron T."/>
            <person name="Michel G."/>
            <person name="Noel B."/>
            <person name="Valentin K."/>
            <person name="Elias M."/>
            <person name="Artiguenave F."/>
            <person name="Arun A."/>
            <person name="Aury J.M."/>
            <person name="Barbosa-Neto J.F."/>
            <person name="Bothwell J.H."/>
            <person name="Bouget F.Y."/>
            <person name="Brillet L."/>
            <person name="Cabello-Hurtado F."/>
            <person name="Capella-Gutierrez S."/>
            <person name="Charrier B."/>
            <person name="Cladiere L."/>
            <person name="Cock J.M."/>
            <person name="Coelho S.M."/>
            <person name="Colleoni C."/>
            <person name="Czjzek M."/>
            <person name="Da Silva C."/>
            <person name="Delage L."/>
            <person name="Denoeud F."/>
            <person name="Deschamps P."/>
            <person name="Dittami S.M."/>
            <person name="Gabaldon T."/>
            <person name="Gachon C.M."/>
            <person name="Groisillier A."/>
            <person name="Herve C."/>
            <person name="Jabbari K."/>
            <person name="Katinka M."/>
            <person name="Kloareg B."/>
            <person name="Kowalczyk N."/>
            <person name="Labadie K."/>
            <person name="Leblanc C."/>
            <person name="Lopez P.J."/>
            <person name="McLachlan D.H."/>
            <person name="Meslet-Cladiere L."/>
            <person name="Moustafa A."/>
            <person name="Nehr Z."/>
            <person name="Nyvall Collen P."/>
            <person name="Panaud O."/>
            <person name="Partensky F."/>
            <person name="Poulain J."/>
            <person name="Rensing S.A."/>
            <person name="Rousvoal S."/>
            <person name="Samson G."/>
            <person name="Symeonidi A."/>
            <person name="Weissenbach J."/>
            <person name="Zambounis A."/>
            <person name="Wincker P."/>
            <person name="Boyen C."/>
        </authorList>
    </citation>
    <scope>NUCLEOTIDE SEQUENCE [LARGE SCALE GENOMIC DNA]</scope>
    <source>
        <strain evidence="6">cv. Stackhouse</strain>
    </source>
</reference>
<proteinExistence type="predicted"/>
<dbReference type="EMBL" id="HG001729">
    <property type="protein sequence ID" value="CDF35390.1"/>
    <property type="molecule type" value="Genomic_DNA"/>
</dbReference>
<dbReference type="InterPro" id="IPR028156">
    <property type="entry name" value="RIP"/>
</dbReference>
<name>R7QD60_CHOCR</name>
<dbReference type="GO" id="GO:0008270">
    <property type="term" value="F:zinc ion binding"/>
    <property type="evidence" value="ECO:0007669"/>
    <property type="project" value="UniProtKB-KW"/>
</dbReference>
<dbReference type="KEGG" id="ccp:CHC_T00003442001"/>
<keyword evidence="1" id="KW-0479">Metal-binding</keyword>
<evidence type="ECO:0000256" key="3">
    <source>
        <dbReference type="ARBA" id="ARBA00022833"/>
    </source>
</evidence>
<protein>
    <recommendedName>
        <fullName evidence="4">RPA-interacting protein C-terminal domain-containing protein</fullName>
    </recommendedName>
</protein>
<dbReference type="STRING" id="2769.R7QD60"/>
<dbReference type="AlphaFoldDB" id="R7QD60"/>
<keyword evidence="2" id="KW-0863">Zinc-finger</keyword>
<organism evidence="5 6">
    <name type="scientific">Chondrus crispus</name>
    <name type="common">Carrageen Irish moss</name>
    <name type="synonym">Polymorpha crispa</name>
    <dbReference type="NCBI Taxonomy" id="2769"/>
    <lineage>
        <taxon>Eukaryota</taxon>
        <taxon>Rhodophyta</taxon>
        <taxon>Florideophyceae</taxon>
        <taxon>Rhodymeniophycidae</taxon>
        <taxon>Gigartinales</taxon>
        <taxon>Gigartinaceae</taxon>
        <taxon>Chondrus</taxon>
    </lineage>
</organism>
<keyword evidence="3" id="KW-0862">Zinc</keyword>
<evidence type="ECO:0000259" key="4">
    <source>
        <dbReference type="Pfam" id="PF14768"/>
    </source>
</evidence>
<evidence type="ECO:0000256" key="2">
    <source>
        <dbReference type="ARBA" id="ARBA00022771"/>
    </source>
</evidence>
<evidence type="ECO:0000256" key="1">
    <source>
        <dbReference type="ARBA" id="ARBA00022723"/>
    </source>
</evidence>
<accession>R7QD60</accession>
<feature type="domain" description="RPA-interacting protein C-terminal" evidence="4">
    <location>
        <begin position="132"/>
        <end position="214"/>
    </location>
</feature>
<dbReference type="PANTHER" id="PTHR31742">
    <property type="entry name" value="RPA-INTERACTING PROTEIN RPAIN"/>
    <property type="match status" value="1"/>
</dbReference>
<keyword evidence="6" id="KW-1185">Reference proteome</keyword>
<dbReference type="PANTHER" id="PTHR31742:SF1">
    <property type="entry name" value="RPA-INTERACTING PROTEIN"/>
    <property type="match status" value="1"/>
</dbReference>
<dbReference type="GO" id="GO:0006606">
    <property type="term" value="P:protein import into nucleus"/>
    <property type="evidence" value="ECO:0007669"/>
    <property type="project" value="TreeGrafter"/>
</dbReference>
<gene>
    <name evidence="5" type="ORF">CHC_T00003442001</name>
</gene>